<feature type="domain" description="Protease Do-like PDZ" evidence="5">
    <location>
        <begin position="471"/>
        <end position="615"/>
    </location>
</feature>
<dbReference type="AlphaFoldDB" id="A0A6A1WAM2"/>
<dbReference type="Pfam" id="PF13365">
    <property type="entry name" value="Trypsin_2"/>
    <property type="match status" value="1"/>
</dbReference>
<dbReference type="InterPro" id="IPR043504">
    <property type="entry name" value="Peptidase_S1_PA_chymotrypsin"/>
</dbReference>
<dbReference type="InterPro" id="IPR001940">
    <property type="entry name" value="Peptidase_S1C"/>
</dbReference>
<dbReference type="Gene3D" id="2.40.10.10">
    <property type="entry name" value="Trypsin-like serine proteases"/>
    <property type="match status" value="2"/>
</dbReference>
<dbReference type="PANTHER" id="PTHR45980">
    <property type="match status" value="1"/>
</dbReference>
<dbReference type="SUPFAM" id="SSF50494">
    <property type="entry name" value="Trypsin-like serine proteases"/>
    <property type="match status" value="1"/>
</dbReference>
<sequence length="631" mass="69999">MLGSTVRRLRWQGSSLSSSIWVKDCSFQRFLVPEGNGSIGKGNYAASSIFQTESYANRSNNTSVVGLCSSLLETTALVLRNRGGGARRPRPHLVRARQQRNKTTTDTDTDAYSAIELALDSVVKIFTVSSSPNYFLPWQNKSQRESMGSGFVIPGRKILTNAHVVADHTFVLVRKHGSPTKYRAEVQAVGHECDLAILVVESDDFWEGMNFLELGDIPFLQEAVAVVGYPQGGDNISVTKGVVSRVEPTQYVHGATQLMAIQIDAAINPGNSGGPAIMGNKVAGVAFQNLSGAENIGYIIPVPVIKHFLSGVEQSGKYVGFCSLGLMCQPTENAQLRNHFKMPPEMTGVLVSKINPLSDAYKILKKDDIILAFDGVPIANDGTVKTEMHFLLRVFLEQGTTFVLSHWYPLLQVPFRNRERITFDYLVSMKKPNETAVVKVLRDGKEYEFSITLRPPKLSGFVHPGKLQPLVPVHQFDKLPSYFIFAGLVFVPLTQPYLHEYGEDWYNTSPRRLCERALRELPKKAGEQLVVLSQVLMDDINAGYERLAELQVKKVNGTEIENLKHLRQLVENCSDESVRFDLDDERVIVLNYHLAKVATSTILKRHRIPSAVSDDLVEAEDSLGLAFACSS</sequence>
<evidence type="ECO:0000259" key="5">
    <source>
        <dbReference type="Pfam" id="PF17815"/>
    </source>
</evidence>
<dbReference type="InterPro" id="IPR046449">
    <property type="entry name" value="DEGP_PDZ_sf"/>
</dbReference>
<name>A0A6A1WAM2_9ROSI</name>
<evidence type="ECO:0000256" key="4">
    <source>
        <dbReference type="ARBA" id="ARBA00022825"/>
    </source>
</evidence>
<comment type="caution">
    <text evidence="6">The sequence shown here is derived from an EMBL/GenBank/DDBJ whole genome shotgun (WGS) entry which is preliminary data.</text>
</comment>
<proteinExistence type="inferred from homology"/>
<comment type="similarity">
    <text evidence="1">Belongs to the peptidase S1C family.</text>
</comment>
<dbReference type="InterPro" id="IPR036034">
    <property type="entry name" value="PDZ_sf"/>
</dbReference>
<dbReference type="OrthoDB" id="4217619at2759"/>
<dbReference type="Proteomes" id="UP000516437">
    <property type="component" value="Chromosome 2"/>
</dbReference>
<reference evidence="6 7" key="1">
    <citation type="journal article" date="2019" name="Plant Biotechnol. J.">
        <title>The red bayberry genome and genetic basis of sex determination.</title>
        <authorList>
            <person name="Jia H.M."/>
            <person name="Jia H.J."/>
            <person name="Cai Q.L."/>
            <person name="Wang Y."/>
            <person name="Zhao H.B."/>
            <person name="Yang W.F."/>
            <person name="Wang G.Y."/>
            <person name="Li Y.H."/>
            <person name="Zhan D.L."/>
            <person name="Shen Y.T."/>
            <person name="Niu Q.F."/>
            <person name="Chang L."/>
            <person name="Qiu J."/>
            <person name="Zhao L."/>
            <person name="Xie H.B."/>
            <person name="Fu W.Y."/>
            <person name="Jin J."/>
            <person name="Li X.W."/>
            <person name="Jiao Y."/>
            <person name="Zhou C.C."/>
            <person name="Tu T."/>
            <person name="Chai C.Y."/>
            <person name="Gao J.L."/>
            <person name="Fan L.J."/>
            <person name="van de Weg E."/>
            <person name="Wang J.Y."/>
            <person name="Gao Z.S."/>
        </authorList>
    </citation>
    <scope>NUCLEOTIDE SEQUENCE [LARGE SCALE GENOMIC DNA]</scope>
    <source>
        <tissue evidence="6">Leaves</tissue>
    </source>
</reference>
<dbReference type="InterPro" id="IPR009003">
    <property type="entry name" value="Peptidase_S1_PA"/>
</dbReference>
<keyword evidence="3" id="KW-0378">Hydrolase</keyword>
<keyword evidence="7" id="KW-1185">Reference proteome</keyword>
<dbReference type="PRINTS" id="PR00834">
    <property type="entry name" value="PROTEASES2C"/>
</dbReference>
<dbReference type="Gene3D" id="3.20.190.20">
    <property type="match status" value="1"/>
</dbReference>
<dbReference type="GO" id="GO:0006508">
    <property type="term" value="P:proteolysis"/>
    <property type="evidence" value="ECO:0007669"/>
    <property type="project" value="UniProtKB-KW"/>
</dbReference>
<dbReference type="Pfam" id="PF17815">
    <property type="entry name" value="PDZ_3"/>
    <property type="match status" value="1"/>
</dbReference>
<keyword evidence="4" id="KW-0720">Serine protease</keyword>
<accession>A0A6A1WAM2</accession>
<dbReference type="PANTHER" id="PTHR45980:SF9">
    <property type="entry name" value="PROTEASE DO-LIKE 10, MITOCHONDRIAL-RELATED"/>
    <property type="match status" value="1"/>
</dbReference>
<protein>
    <submittedName>
        <fullName evidence="6">Protease Do-like 10, mitochondrial</fullName>
    </submittedName>
</protein>
<evidence type="ECO:0000313" key="6">
    <source>
        <dbReference type="EMBL" id="KAB1222302.1"/>
    </source>
</evidence>
<evidence type="ECO:0000256" key="1">
    <source>
        <dbReference type="ARBA" id="ARBA00010541"/>
    </source>
</evidence>
<gene>
    <name evidence="6" type="ORF">CJ030_MR2G016183</name>
</gene>
<dbReference type="EMBL" id="RXIC02000020">
    <property type="protein sequence ID" value="KAB1222302.1"/>
    <property type="molecule type" value="Genomic_DNA"/>
</dbReference>
<keyword evidence="2 6" id="KW-0645">Protease</keyword>
<dbReference type="InterPro" id="IPR041517">
    <property type="entry name" value="DEGP_PDZ"/>
</dbReference>
<evidence type="ECO:0000256" key="3">
    <source>
        <dbReference type="ARBA" id="ARBA00022801"/>
    </source>
</evidence>
<organism evidence="6 7">
    <name type="scientific">Morella rubra</name>
    <name type="common">Chinese bayberry</name>
    <dbReference type="NCBI Taxonomy" id="262757"/>
    <lineage>
        <taxon>Eukaryota</taxon>
        <taxon>Viridiplantae</taxon>
        <taxon>Streptophyta</taxon>
        <taxon>Embryophyta</taxon>
        <taxon>Tracheophyta</taxon>
        <taxon>Spermatophyta</taxon>
        <taxon>Magnoliopsida</taxon>
        <taxon>eudicotyledons</taxon>
        <taxon>Gunneridae</taxon>
        <taxon>Pentapetalae</taxon>
        <taxon>rosids</taxon>
        <taxon>fabids</taxon>
        <taxon>Fagales</taxon>
        <taxon>Myricaceae</taxon>
        <taxon>Morella</taxon>
    </lineage>
</organism>
<evidence type="ECO:0000313" key="7">
    <source>
        <dbReference type="Proteomes" id="UP000516437"/>
    </source>
</evidence>
<dbReference type="Gene3D" id="2.30.42.10">
    <property type="match status" value="1"/>
</dbReference>
<evidence type="ECO:0000256" key="2">
    <source>
        <dbReference type="ARBA" id="ARBA00022670"/>
    </source>
</evidence>
<dbReference type="SUPFAM" id="SSF50156">
    <property type="entry name" value="PDZ domain-like"/>
    <property type="match status" value="1"/>
</dbReference>
<dbReference type="GO" id="GO:0004252">
    <property type="term" value="F:serine-type endopeptidase activity"/>
    <property type="evidence" value="ECO:0007669"/>
    <property type="project" value="InterPro"/>
</dbReference>